<comment type="caution">
    <text evidence="1">The sequence shown here is derived from an EMBL/GenBank/DDBJ whole genome shotgun (WGS) entry which is preliminary data.</text>
</comment>
<dbReference type="Proteomes" id="UP000265618">
    <property type="component" value="Unassembled WGS sequence"/>
</dbReference>
<protein>
    <submittedName>
        <fullName evidence="1">Uncharacterized protein</fullName>
    </submittedName>
</protein>
<name>A0A9K3CTW4_9EUKA</name>
<gene>
    <name evidence="1" type="ORF">KIPB_004065</name>
</gene>
<reference evidence="1 2" key="1">
    <citation type="journal article" date="2018" name="PLoS ONE">
        <title>The draft genome of Kipferlia bialata reveals reductive genome evolution in fornicate parasites.</title>
        <authorList>
            <person name="Tanifuji G."/>
            <person name="Takabayashi S."/>
            <person name="Kume K."/>
            <person name="Takagi M."/>
            <person name="Nakayama T."/>
            <person name="Kamikawa R."/>
            <person name="Inagaki Y."/>
            <person name="Hashimoto T."/>
        </authorList>
    </citation>
    <scope>NUCLEOTIDE SEQUENCE [LARGE SCALE GENOMIC DNA]</scope>
    <source>
        <strain evidence="1">NY0173</strain>
    </source>
</reference>
<dbReference type="AlphaFoldDB" id="A0A9K3CTW4"/>
<keyword evidence="2" id="KW-1185">Reference proteome</keyword>
<proteinExistence type="predicted"/>
<accession>A0A9K3CTW4</accession>
<evidence type="ECO:0000313" key="2">
    <source>
        <dbReference type="Proteomes" id="UP000265618"/>
    </source>
</evidence>
<sequence>MSVRLSLAGLSHVTYTDHSSPVHQLQVQTQQRQVVARTYEDILSDGVIDRTRLPFDEGINSYVLLPKGKIFSLKLAGLNLDKDARDRILKHNQIQQAFVEMEEFDASISELHAPIPLPLRINTYMNIAERYQDGLSGETRKVMVLSHFDHMSDPNTPSLDLVSSMIEWSTSLKRGTVQAEYNKKRGGLFGCCMRNDDKKRREYENRVANENWEHECKLARRKFRYEDATEPSN</sequence>
<dbReference type="EMBL" id="BDIP01000835">
    <property type="protein sequence ID" value="GIQ82847.1"/>
    <property type="molecule type" value="Genomic_DNA"/>
</dbReference>
<organism evidence="1 2">
    <name type="scientific">Kipferlia bialata</name>
    <dbReference type="NCBI Taxonomy" id="797122"/>
    <lineage>
        <taxon>Eukaryota</taxon>
        <taxon>Metamonada</taxon>
        <taxon>Carpediemonas-like organisms</taxon>
        <taxon>Kipferlia</taxon>
    </lineage>
</organism>
<evidence type="ECO:0000313" key="1">
    <source>
        <dbReference type="EMBL" id="GIQ82847.1"/>
    </source>
</evidence>